<dbReference type="EMBL" id="BK015983">
    <property type="protein sequence ID" value="DAF88315.1"/>
    <property type="molecule type" value="Genomic_DNA"/>
</dbReference>
<dbReference type="InterPro" id="IPR046639">
    <property type="entry name" value="DUF6751"/>
</dbReference>
<proteinExistence type="predicted"/>
<reference evidence="1" key="1">
    <citation type="journal article" date="2021" name="Proc. Natl. Acad. Sci. U.S.A.">
        <title>A Catalog of Tens of Thousands of Viruses from Human Metagenomes Reveals Hidden Associations with Chronic Diseases.</title>
        <authorList>
            <person name="Tisza M.J."/>
            <person name="Buck C.B."/>
        </authorList>
    </citation>
    <scope>NUCLEOTIDE SEQUENCE</scope>
    <source>
        <strain evidence="1">Ctt8434</strain>
    </source>
</reference>
<protein>
    <submittedName>
        <fullName evidence="1">Uncharacterized protein</fullName>
    </submittedName>
</protein>
<accession>A0A8S5U1I4</accession>
<evidence type="ECO:0000313" key="1">
    <source>
        <dbReference type="EMBL" id="DAF88315.1"/>
    </source>
</evidence>
<organism evidence="1">
    <name type="scientific">Siphoviridae sp. ctt8434</name>
    <dbReference type="NCBI Taxonomy" id="2825703"/>
    <lineage>
        <taxon>Viruses</taxon>
        <taxon>Duplodnaviria</taxon>
        <taxon>Heunggongvirae</taxon>
        <taxon>Uroviricota</taxon>
        <taxon>Caudoviricetes</taxon>
    </lineage>
</organism>
<dbReference type="Pfam" id="PF20536">
    <property type="entry name" value="DUF6751"/>
    <property type="match status" value="1"/>
</dbReference>
<name>A0A8S5U1I4_9CAUD</name>
<sequence length="115" mass="13365">MLVNSSLTVYHKVVRNHEDTWEKHFYKNIWWFGGKGSSLNKGYAEANDVQIRIPYDLNPSLDYNNFAIEDILVQGEYEDIVSENDLKDLNIPYYNITSLNNNVFGNNKHIHVSGK</sequence>